<dbReference type="RefSeq" id="WP_317637566.1">
    <property type="nucleotide sequence ID" value="NZ_AP026803.1"/>
</dbReference>
<keyword evidence="13" id="KW-1185">Reference proteome</keyword>
<dbReference type="SUPFAM" id="SSF49899">
    <property type="entry name" value="Concanavalin A-like lectins/glucanases"/>
    <property type="match status" value="1"/>
</dbReference>
<evidence type="ECO:0000256" key="4">
    <source>
        <dbReference type="ARBA" id="ARBA00019623"/>
    </source>
</evidence>
<dbReference type="Gene3D" id="2.115.10.20">
    <property type="entry name" value="Glycosyl hydrolase domain, family 43"/>
    <property type="match status" value="1"/>
</dbReference>
<gene>
    <name evidence="12" type="ORF">KIM322_01020</name>
</gene>
<sequence length="472" mass="54761">MRKIAKIINDRYRLNYHVSTPGGWMNDPNGFSYFNGYYHIFYQYHPYSAQKGPMHWGHYRSKDMIHWEELPIALGPNSQADENGCFSGSAIVKDGRLYLIYTGHHYFDKTDHSDFYQTQNIAYSDDGVNFKKYEHNPVIKFPPQDNTKHFRDPKVWRNDNDFYMILGSQDQTGLGRVIMYKSPDLLHWEYLGPLANSSSVEKEGYMWECPDLFSLNGQDVLLCSPQGIEATGEKYLNQFQTGYFVGEMNYSKNSFTHGAFSELDHGHDFYAAQTTLTPDNRRIVIAWFGMWDAEFPEQADGWAGALTLPRELTLKDNHLYMRPITELKSLRKEKFVDLNRILTNEQISVADAQHIELLLEVAVSEWSGKEFALTMKSGQQNLITVLFKKQTSKVIVKRADKAENDSDRYGKLKNCTKLKIRIFIDTSSMEFFFNDGELVFSERYYTETKPSLYFKADQAICLKMIGYTLVNN</sequence>
<evidence type="ECO:0000256" key="6">
    <source>
        <dbReference type="ARBA" id="ARBA00023295"/>
    </source>
</evidence>
<dbReference type="InterPro" id="IPR001362">
    <property type="entry name" value="Glyco_hydro_32"/>
</dbReference>
<dbReference type="SMART" id="SM00640">
    <property type="entry name" value="Glyco_32"/>
    <property type="match status" value="1"/>
</dbReference>
<dbReference type="NCBIfam" id="TIGR01322">
    <property type="entry name" value="scrB_fam"/>
    <property type="match status" value="1"/>
</dbReference>
<dbReference type="EC" id="3.2.1.26" evidence="3 8"/>
<feature type="domain" description="Glycosyl hydrolase family 32 N-terminal" evidence="10">
    <location>
        <begin position="17"/>
        <end position="323"/>
    </location>
</feature>
<dbReference type="Pfam" id="PF08244">
    <property type="entry name" value="Glyco_hydro_32C"/>
    <property type="match status" value="1"/>
</dbReference>
<dbReference type="EMBL" id="AP026803">
    <property type="protein sequence ID" value="BDR59841.1"/>
    <property type="molecule type" value="Genomic_DNA"/>
</dbReference>
<comment type="similarity">
    <text evidence="2 8">Belongs to the glycosyl hydrolase 32 family.</text>
</comment>
<comment type="subcellular location">
    <subcellularLocation>
        <location evidence="9">Cytoplasm</location>
    </subcellularLocation>
</comment>
<dbReference type="SUPFAM" id="SSF75005">
    <property type="entry name" value="Arabinanase/levansucrase/invertase"/>
    <property type="match status" value="1"/>
</dbReference>
<proteinExistence type="inferred from homology"/>
<dbReference type="InterPro" id="IPR051214">
    <property type="entry name" value="GH32_Enzymes"/>
</dbReference>
<dbReference type="InterPro" id="IPR013189">
    <property type="entry name" value="Glyco_hydro_32_C"/>
</dbReference>
<comment type="catalytic activity">
    <reaction evidence="8">
        <text>Hydrolysis of terminal non-reducing beta-D-fructofuranoside residues in beta-D-fructofuranosides.</text>
        <dbReference type="EC" id="3.2.1.26"/>
    </reaction>
</comment>
<evidence type="ECO:0000256" key="5">
    <source>
        <dbReference type="ARBA" id="ARBA00022801"/>
    </source>
</evidence>
<evidence type="ECO:0000256" key="1">
    <source>
        <dbReference type="ARBA" id="ARBA00004914"/>
    </source>
</evidence>
<dbReference type="PANTHER" id="PTHR43101:SF1">
    <property type="entry name" value="BETA-FRUCTOSIDASE"/>
    <property type="match status" value="1"/>
</dbReference>
<evidence type="ECO:0000256" key="9">
    <source>
        <dbReference type="RuleBase" id="RU365015"/>
    </source>
</evidence>
<dbReference type="Gene3D" id="2.60.120.560">
    <property type="entry name" value="Exo-inulinase, domain 1"/>
    <property type="match status" value="1"/>
</dbReference>
<evidence type="ECO:0000259" key="11">
    <source>
        <dbReference type="Pfam" id="PF08244"/>
    </source>
</evidence>
<evidence type="ECO:0000313" key="13">
    <source>
        <dbReference type="Proteomes" id="UP001321741"/>
    </source>
</evidence>
<evidence type="ECO:0000256" key="8">
    <source>
        <dbReference type="RuleBase" id="RU362110"/>
    </source>
</evidence>
<dbReference type="InterPro" id="IPR023296">
    <property type="entry name" value="Glyco_hydro_beta-prop_sf"/>
</dbReference>
<dbReference type="Pfam" id="PF00251">
    <property type="entry name" value="Glyco_hydro_32N"/>
    <property type="match status" value="1"/>
</dbReference>
<evidence type="ECO:0000256" key="2">
    <source>
        <dbReference type="ARBA" id="ARBA00009902"/>
    </source>
</evidence>
<keyword evidence="9" id="KW-0119">Carbohydrate metabolism</keyword>
<feature type="domain" description="Glycosyl hydrolase family 32 C-terminal" evidence="11">
    <location>
        <begin position="326"/>
        <end position="449"/>
    </location>
</feature>
<dbReference type="InterPro" id="IPR006232">
    <property type="entry name" value="Suc6P_hydrolase"/>
</dbReference>
<name>A0ABM8BFF5_9LACO</name>
<dbReference type="CDD" id="cd08996">
    <property type="entry name" value="GH32_FFase"/>
    <property type="match status" value="1"/>
</dbReference>
<keyword evidence="6 8" id="KW-0326">Glycosidase</keyword>
<dbReference type="InterPro" id="IPR013320">
    <property type="entry name" value="ConA-like_dom_sf"/>
</dbReference>
<evidence type="ECO:0000256" key="7">
    <source>
        <dbReference type="ARBA" id="ARBA00033367"/>
    </source>
</evidence>
<accession>A0ABM8BFF5</accession>
<keyword evidence="5 8" id="KW-0378">Hydrolase</keyword>
<evidence type="ECO:0000256" key="3">
    <source>
        <dbReference type="ARBA" id="ARBA00012758"/>
    </source>
</evidence>
<comment type="pathway">
    <text evidence="1 9">Glycan biosynthesis; sucrose metabolism.</text>
</comment>
<dbReference type="Proteomes" id="UP001321741">
    <property type="component" value="Chromosome"/>
</dbReference>
<dbReference type="PANTHER" id="PTHR43101">
    <property type="entry name" value="BETA-FRUCTOSIDASE"/>
    <property type="match status" value="1"/>
</dbReference>
<reference evidence="12 13" key="1">
    <citation type="journal article" date="2023" name="Microbiol. Spectr.">
        <title>Symbiosis of Carpenter Bees with Uncharacterized Lactic Acid Bacteria Showing NAD Auxotrophy.</title>
        <authorList>
            <person name="Kawasaki S."/>
            <person name="Ozawa K."/>
            <person name="Mori T."/>
            <person name="Yamamoto A."/>
            <person name="Ito M."/>
            <person name="Ohkuma M."/>
            <person name="Sakamoto M."/>
            <person name="Matsutani M."/>
        </authorList>
    </citation>
    <scope>NUCLEOTIDE SEQUENCE [LARGE SCALE GENOMIC DNA]</scope>
    <source>
        <strain evidence="12 13">Kim32-2</strain>
    </source>
</reference>
<organism evidence="12 13">
    <name type="scientific">Lactobacillus xylocopicola</name>
    <dbReference type="NCBI Taxonomy" id="2976676"/>
    <lineage>
        <taxon>Bacteria</taxon>
        <taxon>Bacillati</taxon>
        <taxon>Bacillota</taxon>
        <taxon>Bacilli</taxon>
        <taxon>Lactobacillales</taxon>
        <taxon>Lactobacillaceae</taxon>
        <taxon>Lactobacillus</taxon>
    </lineage>
</organism>
<evidence type="ECO:0000259" key="10">
    <source>
        <dbReference type="Pfam" id="PF00251"/>
    </source>
</evidence>
<protein>
    <recommendedName>
        <fullName evidence="4 8">Sucrose-6-phosphate hydrolase</fullName>
        <ecNumber evidence="3 8">3.2.1.26</ecNumber>
    </recommendedName>
    <alternativeName>
        <fullName evidence="7 9">Invertase</fullName>
    </alternativeName>
</protein>
<comment type="function">
    <text evidence="9">Enables the bacterium to metabolize sucrose as a sole carbon source.</text>
</comment>
<dbReference type="InterPro" id="IPR013148">
    <property type="entry name" value="Glyco_hydro_32_N"/>
</dbReference>
<evidence type="ECO:0000313" key="12">
    <source>
        <dbReference type="EMBL" id="BDR59841.1"/>
    </source>
</evidence>
<keyword evidence="9" id="KW-0963">Cytoplasm</keyword>